<keyword evidence="3" id="KW-0813">Transport</keyword>
<evidence type="ECO:0000256" key="4">
    <source>
        <dbReference type="ARBA" id="ARBA00022475"/>
    </source>
</evidence>
<keyword evidence="4" id="KW-1003">Cell membrane</keyword>
<dbReference type="GO" id="GO:0022904">
    <property type="term" value="P:respiratory electron transport chain"/>
    <property type="evidence" value="ECO:0007669"/>
    <property type="project" value="InterPro"/>
</dbReference>
<dbReference type="PANTHER" id="PTHR30529:SF1">
    <property type="entry name" value="CYTOCHROME B561 HOMOLOG 2"/>
    <property type="match status" value="1"/>
</dbReference>
<evidence type="ECO:0000256" key="13">
    <source>
        <dbReference type="SAM" id="Phobius"/>
    </source>
</evidence>
<evidence type="ECO:0000256" key="7">
    <source>
        <dbReference type="ARBA" id="ARBA00022723"/>
    </source>
</evidence>
<accession>A0A7W5Z2M8</accession>
<name>A0A7W5Z2M8_9HYPH</name>
<evidence type="ECO:0000256" key="9">
    <source>
        <dbReference type="ARBA" id="ARBA00022989"/>
    </source>
</evidence>
<keyword evidence="6 13" id="KW-0812">Transmembrane</keyword>
<evidence type="ECO:0000256" key="1">
    <source>
        <dbReference type="ARBA" id="ARBA00001970"/>
    </source>
</evidence>
<comment type="subcellular location">
    <subcellularLocation>
        <location evidence="2">Cell membrane</location>
        <topology evidence="2">Multi-pass membrane protein</topology>
    </subcellularLocation>
</comment>
<evidence type="ECO:0000256" key="3">
    <source>
        <dbReference type="ARBA" id="ARBA00022448"/>
    </source>
</evidence>
<keyword evidence="5" id="KW-0349">Heme</keyword>
<feature type="domain" description="Cytochrome b561 bacterial/Ni-hydrogenase" evidence="14">
    <location>
        <begin position="10"/>
        <end position="179"/>
    </location>
</feature>
<evidence type="ECO:0000313" key="15">
    <source>
        <dbReference type="EMBL" id="MBB3808976.1"/>
    </source>
</evidence>
<dbReference type="InterPro" id="IPR016174">
    <property type="entry name" value="Di-haem_cyt_TM"/>
</dbReference>
<keyword evidence="16" id="KW-1185">Reference proteome</keyword>
<comment type="cofactor">
    <cofactor evidence="1">
        <name>heme b</name>
        <dbReference type="ChEBI" id="CHEBI:60344"/>
    </cofactor>
</comment>
<evidence type="ECO:0000256" key="2">
    <source>
        <dbReference type="ARBA" id="ARBA00004651"/>
    </source>
</evidence>
<gene>
    <name evidence="15" type="ORF">FHS81_001046</name>
</gene>
<dbReference type="Proteomes" id="UP000537592">
    <property type="component" value="Unassembled WGS sequence"/>
</dbReference>
<dbReference type="SUPFAM" id="SSF81342">
    <property type="entry name" value="Transmembrane di-heme cytochromes"/>
    <property type="match status" value="1"/>
</dbReference>
<keyword evidence="7" id="KW-0479">Metal-binding</keyword>
<comment type="caution">
    <text evidence="15">The sequence shown here is derived from an EMBL/GenBank/DDBJ whole genome shotgun (WGS) entry which is preliminary data.</text>
</comment>
<keyword evidence="9 13" id="KW-1133">Transmembrane helix</keyword>
<evidence type="ECO:0000256" key="11">
    <source>
        <dbReference type="ARBA" id="ARBA00023136"/>
    </source>
</evidence>
<evidence type="ECO:0000256" key="6">
    <source>
        <dbReference type="ARBA" id="ARBA00022692"/>
    </source>
</evidence>
<dbReference type="EMBL" id="JACICC010000002">
    <property type="protein sequence ID" value="MBB3808976.1"/>
    <property type="molecule type" value="Genomic_DNA"/>
</dbReference>
<feature type="transmembrane region" description="Helical" evidence="13">
    <location>
        <begin position="45"/>
        <end position="72"/>
    </location>
</feature>
<dbReference type="Pfam" id="PF01292">
    <property type="entry name" value="Ni_hydr_CYTB"/>
    <property type="match status" value="1"/>
</dbReference>
<dbReference type="PANTHER" id="PTHR30529">
    <property type="entry name" value="CYTOCHROME B561"/>
    <property type="match status" value="1"/>
</dbReference>
<evidence type="ECO:0000259" key="14">
    <source>
        <dbReference type="Pfam" id="PF01292"/>
    </source>
</evidence>
<evidence type="ECO:0000256" key="10">
    <source>
        <dbReference type="ARBA" id="ARBA00023004"/>
    </source>
</evidence>
<evidence type="ECO:0000256" key="5">
    <source>
        <dbReference type="ARBA" id="ARBA00022617"/>
    </source>
</evidence>
<dbReference type="InterPro" id="IPR052168">
    <property type="entry name" value="Cytochrome_b561_oxidase"/>
</dbReference>
<keyword evidence="10" id="KW-0408">Iron</keyword>
<organism evidence="15 16">
    <name type="scientific">Pseudochelatococcus contaminans</name>
    <dbReference type="NCBI Taxonomy" id="1538103"/>
    <lineage>
        <taxon>Bacteria</taxon>
        <taxon>Pseudomonadati</taxon>
        <taxon>Pseudomonadota</taxon>
        <taxon>Alphaproteobacteria</taxon>
        <taxon>Hyphomicrobiales</taxon>
        <taxon>Chelatococcaceae</taxon>
        <taxon>Pseudochelatococcus</taxon>
    </lineage>
</organism>
<feature type="transmembrane region" description="Helical" evidence="13">
    <location>
        <begin position="20"/>
        <end position="39"/>
    </location>
</feature>
<keyword evidence="11 13" id="KW-0472">Membrane</keyword>
<reference evidence="15 16" key="1">
    <citation type="submission" date="2020-08" db="EMBL/GenBank/DDBJ databases">
        <title>Genomic Encyclopedia of Type Strains, Phase IV (KMG-IV): sequencing the most valuable type-strain genomes for metagenomic binning, comparative biology and taxonomic classification.</title>
        <authorList>
            <person name="Goeker M."/>
        </authorList>
    </citation>
    <scope>NUCLEOTIDE SEQUENCE [LARGE SCALE GENOMIC DNA]</scope>
    <source>
        <strain evidence="15 16">DSM 28760</strain>
    </source>
</reference>
<feature type="transmembrane region" description="Helical" evidence="13">
    <location>
        <begin position="84"/>
        <end position="109"/>
    </location>
</feature>
<dbReference type="GO" id="GO:0046872">
    <property type="term" value="F:metal ion binding"/>
    <property type="evidence" value="ECO:0007669"/>
    <property type="project" value="UniProtKB-KW"/>
</dbReference>
<dbReference type="GO" id="GO:0020037">
    <property type="term" value="F:heme binding"/>
    <property type="evidence" value="ECO:0007669"/>
    <property type="project" value="TreeGrafter"/>
</dbReference>
<comment type="similarity">
    <text evidence="12">Belongs to the cytochrome b561 family.</text>
</comment>
<evidence type="ECO:0000313" key="16">
    <source>
        <dbReference type="Proteomes" id="UP000537592"/>
    </source>
</evidence>
<proteinExistence type="inferred from homology"/>
<dbReference type="AlphaFoldDB" id="A0A7W5Z2M8"/>
<dbReference type="InterPro" id="IPR011577">
    <property type="entry name" value="Cyt_b561_bac/Ni-Hgenase"/>
</dbReference>
<evidence type="ECO:0000256" key="8">
    <source>
        <dbReference type="ARBA" id="ARBA00022982"/>
    </source>
</evidence>
<protein>
    <submittedName>
        <fullName evidence="15">Cytochrome b561</fullName>
    </submittedName>
</protein>
<dbReference type="GO" id="GO:0009055">
    <property type="term" value="F:electron transfer activity"/>
    <property type="evidence" value="ECO:0007669"/>
    <property type="project" value="InterPro"/>
</dbReference>
<feature type="transmembrane region" description="Helical" evidence="13">
    <location>
        <begin position="146"/>
        <end position="169"/>
    </location>
</feature>
<dbReference type="RefSeq" id="WP_246374739.1">
    <property type="nucleotide sequence ID" value="NZ_JACICC010000002.1"/>
</dbReference>
<keyword evidence="8" id="KW-0249">Electron transport</keyword>
<dbReference type="GO" id="GO:0005886">
    <property type="term" value="C:plasma membrane"/>
    <property type="evidence" value="ECO:0007669"/>
    <property type="project" value="UniProtKB-SubCell"/>
</dbReference>
<sequence length="183" mass="19928">MTGLLDNAQRYGFVTRALHWLMAAIFLWQFVGMGLRLALGRTPLVGFFVSSHGALGAVLFVLVAIRILWGLLNRNRRPAYEHGLLGLLAKAGHLGLYALMVIVPGLALLRAWGSGRGFQPFGIPVFPATGEQIAWATAPANALHGVLAWVLLVLIAGHVFMVLVHQFIFRDNVASRMLPAGQR</sequence>
<evidence type="ECO:0000256" key="12">
    <source>
        <dbReference type="ARBA" id="ARBA00037975"/>
    </source>
</evidence>